<dbReference type="Gene3D" id="3.30.450.410">
    <property type="match status" value="1"/>
</dbReference>
<reference evidence="1 2" key="1">
    <citation type="submission" date="2020-06" db="EMBL/GenBank/DDBJ databases">
        <title>Interaction of electrochemicaly active bacteria, Geobacter bremensis R4 on different carbon anode.</title>
        <authorList>
            <person name="Meng L."/>
            <person name="Yoshida N."/>
        </authorList>
    </citation>
    <scope>NUCLEOTIDE SEQUENCE [LARGE SCALE GENOMIC DNA]</scope>
    <source>
        <strain evidence="1 2">R4</strain>
    </source>
</reference>
<accession>A0A6S6LXX6</accession>
<dbReference type="EMBL" id="AP023213">
    <property type="protein sequence ID" value="BCG46473.1"/>
    <property type="molecule type" value="Genomic_DNA"/>
</dbReference>
<dbReference type="GO" id="GO:0018836">
    <property type="term" value="F:alkylmercury lyase activity"/>
    <property type="evidence" value="ECO:0007669"/>
    <property type="project" value="InterPro"/>
</dbReference>
<dbReference type="InterPro" id="IPR053717">
    <property type="entry name" value="MerB_lyase_sf"/>
</dbReference>
<organism evidence="1 2">
    <name type="scientific">Citrifermentans bremense</name>
    <dbReference type="NCBI Taxonomy" id="60035"/>
    <lineage>
        <taxon>Bacteria</taxon>
        <taxon>Pseudomonadati</taxon>
        <taxon>Thermodesulfobacteriota</taxon>
        <taxon>Desulfuromonadia</taxon>
        <taxon>Geobacterales</taxon>
        <taxon>Geobacteraceae</taxon>
        <taxon>Citrifermentans</taxon>
    </lineage>
</organism>
<gene>
    <name evidence="1" type="ORF">GEOBRER4_n1269</name>
</gene>
<dbReference type="KEGG" id="gbn:GEOBRER4_12230"/>
<name>A0A6S6LXX6_9BACT</name>
<evidence type="ECO:0000313" key="2">
    <source>
        <dbReference type="Proteomes" id="UP000515472"/>
    </source>
</evidence>
<dbReference type="Proteomes" id="UP000515472">
    <property type="component" value="Chromosome"/>
</dbReference>
<sequence>MLAVRWLFPRKEIHIETRCLDCGDPIRIRMRDDEILEVDPPTAVGHMNLPFAKVLTGAVSWGAG</sequence>
<protein>
    <submittedName>
        <fullName evidence="1">Uncharacterized protein</fullName>
    </submittedName>
</protein>
<dbReference type="Pfam" id="PF03243">
    <property type="entry name" value="MerB"/>
    <property type="match status" value="1"/>
</dbReference>
<proteinExistence type="predicted"/>
<evidence type="ECO:0000313" key="1">
    <source>
        <dbReference type="EMBL" id="BCG46473.1"/>
    </source>
</evidence>
<dbReference type="AlphaFoldDB" id="A0A6S6LXX6"/>
<dbReference type="InterPro" id="IPR004927">
    <property type="entry name" value="MerB"/>
</dbReference>
<dbReference type="SUPFAM" id="SSF160387">
    <property type="entry name" value="NosL/MerB-like"/>
    <property type="match status" value="1"/>
</dbReference>
<keyword evidence="2" id="KW-1185">Reference proteome</keyword>